<dbReference type="Gene3D" id="3.30.450.180">
    <property type="match status" value="1"/>
</dbReference>
<keyword evidence="3" id="KW-1185">Reference proteome</keyword>
<protein>
    <recommendedName>
        <fullName evidence="1">MmyB-like transcription regulator ligand binding domain-containing protein</fullName>
    </recommendedName>
</protein>
<dbReference type="Proteomes" id="UP000657574">
    <property type="component" value="Unassembled WGS sequence"/>
</dbReference>
<reference evidence="2" key="2">
    <citation type="submission" date="2020-09" db="EMBL/GenBank/DDBJ databases">
        <authorList>
            <person name="Sun Q."/>
            <person name="Ohkuma M."/>
        </authorList>
    </citation>
    <scope>NUCLEOTIDE SEQUENCE</scope>
    <source>
        <strain evidence="2">JCM 3086</strain>
    </source>
</reference>
<organism evidence="2 3">
    <name type="scientific">Streptomyces brasiliensis</name>
    <dbReference type="NCBI Taxonomy" id="1954"/>
    <lineage>
        <taxon>Bacteria</taxon>
        <taxon>Bacillati</taxon>
        <taxon>Actinomycetota</taxon>
        <taxon>Actinomycetes</taxon>
        <taxon>Kitasatosporales</taxon>
        <taxon>Streptomycetaceae</taxon>
        <taxon>Streptomyces</taxon>
    </lineage>
</organism>
<feature type="domain" description="MmyB-like transcription regulator ligand binding" evidence="1">
    <location>
        <begin position="7"/>
        <end position="59"/>
    </location>
</feature>
<evidence type="ECO:0000259" key="1">
    <source>
        <dbReference type="Pfam" id="PF17765"/>
    </source>
</evidence>
<dbReference type="EMBL" id="BMQA01000007">
    <property type="protein sequence ID" value="GGJ15469.1"/>
    <property type="molecule type" value="Genomic_DNA"/>
</dbReference>
<gene>
    <name evidence="2" type="ORF">GCM10010121_027660</name>
</gene>
<evidence type="ECO:0000313" key="3">
    <source>
        <dbReference type="Proteomes" id="UP000657574"/>
    </source>
</evidence>
<dbReference type="InterPro" id="IPR041413">
    <property type="entry name" value="MLTR_LBD"/>
</dbReference>
<dbReference type="Pfam" id="PF17765">
    <property type="entry name" value="MLTR_LBD"/>
    <property type="match status" value="1"/>
</dbReference>
<sequence length="75" mass="7582">MGPASGRTCTSGIKYVHHPAVGALELSFENLRIPGSARQRIIACTPVPGSPSEASLPLLGSLTAATDPATTGARP</sequence>
<proteinExistence type="predicted"/>
<reference evidence="2" key="1">
    <citation type="journal article" date="2014" name="Int. J. Syst. Evol. Microbiol.">
        <title>Complete genome sequence of Corynebacterium casei LMG S-19264T (=DSM 44701T), isolated from a smear-ripened cheese.</title>
        <authorList>
            <consortium name="US DOE Joint Genome Institute (JGI-PGF)"/>
            <person name="Walter F."/>
            <person name="Albersmeier A."/>
            <person name="Kalinowski J."/>
            <person name="Ruckert C."/>
        </authorList>
    </citation>
    <scope>NUCLEOTIDE SEQUENCE</scope>
    <source>
        <strain evidence="2">JCM 3086</strain>
    </source>
</reference>
<evidence type="ECO:0000313" key="2">
    <source>
        <dbReference type="EMBL" id="GGJ15469.1"/>
    </source>
</evidence>
<name>A0A917KKA6_9ACTN</name>
<comment type="caution">
    <text evidence="2">The sequence shown here is derived from an EMBL/GenBank/DDBJ whole genome shotgun (WGS) entry which is preliminary data.</text>
</comment>
<dbReference type="AlphaFoldDB" id="A0A917KKA6"/>
<accession>A0A917KKA6</accession>